<dbReference type="EMBL" id="CP045644">
    <property type="protein sequence ID" value="QFZ85032.1"/>
    <property type="molecule type" value="Genomic_DNA"/>
</dbReference>
<accession>A0A5Q0M9C8</accession>
<evidence type="ECO:0000313" key="3">
    <source>
        <dbReference type="Proteomes" id="UP000326780"/>
    </source>
</evidence>
<sequence length="79" mass="9110">MTDRKAEGLPSALWRASASYLYTLDLDSPALAWEYLRRHPQYQADWARRAASLERWGLRQRRRPPSRCARSAAVLDHGG</sequence>
<dbReference type="InterPro" id="IPR045465">
    <property type="entry name" value="Trans_reg_dom"/>
</dbReference>
<dbReference type="RefSeq" id="WP_153283648.1">
    <property type="nucleotide sequence ID" value="NZ_CP045644.1"/>
</dbReference>
<proteinExistence type="predicted"/>
<evidence type="ECO:0000259" key="1">
    <source>
        <dbReference type="Pfam" id="PF20109"/>
    </source>
</evidence>
<dbReference type="Pfam" id="PF20109">
    <property type="entry name" value="Trans_reg_dom"/>
    <property type="match status" value="1"/>
</dbReference>
<reference evidence="2 3" key="1">
    <citation type="submission" date="2019-10" db="EMBL/GenBank/DDBJ databases">
        <title>Complete genome sequence of Variovorax paradoxus 5C-2.</title>
        <authorList>
            <person name="Gogoleva N.E."/>
            <person name="Balkin A.S."/>
        </authorList>
    </citation>
    <scope>NUCLEOTIDE SEQUENCE [LARGE SCALE GENOMIC DNA]</scope>
    <source>
        <strain evidence="2 3">5C-2</strain>
    </source>
</reference>
<gene>
    <name evidence="2" type="ORF">GFK26_20835</name>
</gene>
<dbReference type="Proteomes" id="UP000326780">
    <property type="component" value="Chromosome"/>
</dbReference>
<dbReference type="AlphaFoldDB" id="A0A5Q0M9C8"/>
<protein>
    <recommendedName>
        <fullName evidence="1">Transcriptional regulator-like domain-containing protein</fullName>
    </recommendedName>
</protein>
<evidence type="ECO:0000313" key="2">
    <source>
        <dbReference type="EMBL" id="QFZ85032.1"/>
    </source>
</evidence>
<feature type="domain" description="Transcriptional regulator-like" evidence="1">
    <location>
        <begin position="14"/>
        <end position="59"/>
    </location>
</feature>
<organism evidence="2 3">
    <name type="scientific">Variovorax paradoxus</name>
    <dbReference type="NCBI Taxonomy" id="34073"/>
    <lineage>
        <taxon>Bacteria</taxon>
        <taxon>Pseudomonadati</taxon>
        <taxon>Pseudomonadota</taxon>
        <taxon>Betaproteobacteria</taxon>
        <taxon>Burkholderiales</taxon>
        <taxon>Comamonadaceae</taxon>
        <taxon>Variovorax</taxon>
    </lineage>
</organism>
<name>A0A5Q0M9C8_VARPD</name>